<feature type="transmembrane region" description="Helical" evidence="8">
    <location>
        <begin position="114"/>
        <end position="132"/>
    </location>
</feature>
<dbReference type="GO" id="GO:0022857">
    <property type="term" value="F:transmembrane transporter activity"/>
    <property type="evidence" value="ECO:0007669"/>
    <property type="project" value="InterPro"/>
</dbReference>
<keyword evidence="4 8" id="KW-0812">Transmembrane</keyword>
<evidence type="ECO:0000256" key="5">
    <source>
        <dbReference type="ARBA" id="ARBA00022989"/>
    </source>
</evidence>
<dbReference type="OrthoDB" id="5399138at2759"/>
<feature type="transmembrane region" description="Helical" evidence="8">
    <location>
        <begin position="448"/>
        <end position="467"/>
    </location>
</feature>
<feature type="transmembrane region" description="Helical" evidence="8">
    <location>
        <begin position="178"/>
        <end position="196"/>
    </location>
</feature>
<evidence type="ECO:0000256" key="6">
    <source>
        <dbReference type="ARBA" id="ARBA00023136"/>
    </source>
</evidence>
<protein>
    <recommendedName>
        <fullName evidence="9">Major facilitator superfamily (MFS) profile domain-containing protein</fullName>
    </recommendedName>
</protein>
<dbReference type="PANTHER" id="PTHR48022:SF2">
    <property type="entry name" value="PLASTIDIC GLUCOSE TRANSPORTER 4"/>
    <property type="match status" value="1"/>
</dbReference>
<evidence type="ECO:0000256" key="8">
    <source>
        <dbReference type="SAM" id="Phobius"/>
    </source>
</evidence>
<dbReference type="GO" id="GO:0016020">
    <property type="term" value="C:membrane"/>
    <property type="evidence" value="ECO:0007669"/>
    <property type="project" value="UniProtKB-SubCell"/>
</dbReference>
<dbReference type="InterPro" id="IPR005829">
    <property type="entry name" value="Sugar_transporter_CS"/>
</dbReference>
<dbReference type="RefSeq" id="XP_001800053.1">
    <property type="nucleotide sequence ID" value="XM_001800001.1"/>
</dbReference>
<dbReference type="InterPro" id="IPR003663">
    <property type="entry name" value="Sugar/inositol_transpt"/>
</dbReference>
<evidence type="ECO:0000313" key="11">
    <source>
        <dbReference type="Proteomes" id="UP000663193"/>
    </source>
</evidence>
<dbReference type="InterPro" id="IPR005828">
    <property type="entry name" value="MFS_sugar_transport-like"/>
</dbReference>
<keyword evidence="11" id="KW-1185">Reference proteome</keyword>
<evidence type="ECO:0000256" key="1">
    <source>
        <dbReference type="ARBA" id="ARBA00004141"/>
    </source>
</evidence>
<comment type="similarity">
    <text evidence="2 7">Belongs to the major facilitator superfamily. Sugar transporter (TC 2.A.1.1) family.</text>
</comment>
<evidence type="ECO:0000313" key="10">
    <source>
        <dbReference type="EMBL" id="QRC90364.1"/>
    </source>
</evidence>
<dbReference type="AlphaFoldDB" id="A0A7U2ESK7"/>
<feature type="domain" description="Major facilitator superfamily (MFS) profile" evidence="9">
    <location>
        <begin position="16"/>
        <end position="471"/>
    </location>
</feature>
<keyword evidence="3 7" id="KW-0813">Transport</keyword>
<dbReference type="Proteomes" id="UP000663193">
    <property type="component" value="Chromosome 1"/>
</dbReference>
<evidence type="ECO:0000256" key="2">
    <source>
        <dbReference type="ARBA" id="ARBA00010992"/>
    </source>
</evidence>
<comment type="subcellular location">
    <subcellularLocation>
        <location evidence="1">Membrane</location>
        <topology evidence="1">Multi-pass membrane protein</topology>
    </subcellularLocation>
</comment>
<feature type="transmembrane region" description="Helical" evidence="8">
    <location>
        <begin position="350"/>
        <end position="369"/>
    </location>
</feature>
<dbReference type="Gene3D" id="1.20.1250.20">
    <property type="entry name" value="MFS general substrate transporter like domains"/>
    <property type="match status" value="1"/>
</dbReference>
<dbReference type="PROSITE" id="PS00217">
    <property type="entry name" value="SUGAR_TRANSPORT_2"/>
    <property type="match status" value="1"/>
</dbReference>
<dbReference type="InterPro" id="IPR050360">
    <property type="entry name" value="MFS_Sugar_Transporters"/>
</dbReference>
<feature type="transmembrane region" description="Helical" evidence="8">
    <location>
        <begin position="381"/>
        <end position="405"/>
    </location>
</feature>
<dbReference type="KEGG" id="pno:SNOG_09766"/>
<feature type="transmembrane region" description="Helical" evidence="8">
    <location>
        <begin position="425"/>
        <end position="442"/>
    </location>
</feature>
<keyword evidence="6 8" id="KW-0472">Membrane</keyword>
<dbReference type="EMBL" id="CP069023">
    <property type="protein sequence ID" value="QRC90364.1"/>
    <property type="molecule type" value="Genomic_DNA"/>
</dbReference>
<gene>
    <name evidence="10" type="ORF">JI435_097660</name>
</gene>
<dbReference type="VEuPathDB" id="FungiDB:JI435_097660"/>
<dbReference type="FunFam" id="1.20.1250.20:FF:000134">
    <property type="entry name" value="MFS sugar transporter protein"/>
    <property type="match status" value="1"/>
</dbReference>
<feature type="transmembrane region" description="Helical" evidence="8">
    <location>
        <begin position="86"/>
        <end position="108"/>
    </location>
</feature>
<dbReference type="PRINTS" id="PR00171">
    <property type="entry name" value="SUGRTRNSPORT"/>
</dbReference>
<feature type="transmembrane region" description="Helical" evidence="8">
    <location>
        <begin position="144"/>
        <end position="166"/>
    </location>
</feature>
<evidence type="ECO:0000256" key="3">
    <source>
        <dbReference type="ARBA" id="ARBA00022448"/>
    </source>
</evidence>
<keyword evidence="5 8" id="KW-1133">Transmembrane helix</keyword>
<dbReference type="InterPro" id="IPR020846">
    <property type="entry name" value="MFS_dom"/>
</dbReference>
<feature type="transmembrane region" description="Helical" evidence="8">
    <location>
        <begin position="319"/>
        <end position="338"/>
    </location>
</feature>
<dbReference type="NCBIfam" id="TIGR00879">
    <property type="entry name" value="SP"/>
    <property type="match status" value="1"/>
</dbReference>
<name>A0A7U2ESK7_PHANO</name>
<feature type="transmembrane region" description="Helical" evidence="8">
    <location>
        <begin position="12"/>
        <end position="34"/>
    </location>
</feature>
<evidence type="ECO:0000256" key="7">
    <source>
        <dbReference type="RuleBase" id="RU003346"/>
    </source>
</evidence>
<dbReference type="OMA" id="AQSANWF"/>
<sequence>MAIFANLPSPPGYITASLLCSLGGFLFGHDTGIIGPVTVMPSFTSYTGNPSPTIHGLIVSSILIPAAISSFFAGKLADRLGRTRGIAIGSGIFGLGAAVEAASVHVGMFVAGRVLAGVGEGMFLGTVVVYICEISPARHRGALATGPQLLITTGLMVGFFTCYGTTNMESSFSWRLPFILLAGYSFVFSAVTLFYLPPSPRWLTVNGKAEEAAAAWEKLGVPTADQEKILEQLDDSAALVEPASIGVAMENLQRNTTNVSRRSQKKAQIMDVFSSQSRPRLFLAMFLMGMQQLSGIDGVLYYAPILFQQAGLASNEAKFLASGVSALVIFAVTIPATMWADKWGRRTNTVFGGLGMATVMFLIGSLYAGNAVHASSGAGRWVVIVCIYLFAAIFSISWAVGIKIYSSEIQPQHTRATATSMSHGANWVANFVVALVTPTLLAKSAYGAYFLFGGCTFLTAIMCILYMPETRGKSLNEIEQAFQKSRQKGRAGGVKGLVSSLRSRMLHREIAAV</sequence>
<dbReference type="InterPro" id="IPR036259">
    <property type="entry name" value="MFS_trans_sf"/>
</dbReference>
<evidence type="ECO:0000256" key="4">
    <source>
        <dbReference type="ARBA" id="ARBA00022692"/>
    </source>
</evidence>
<accession>A0A7U2ESK7</accession>
<reference evidence="11" key="1">
    <citation type="journal article" date="2021" name="BMC Genomics">
        <title>Chromosome-level genome assembly and manually-curated proteome of model necrotroph Parastagonospora nodorum Sn15 reveals a genome-wide trove of candidate effector homologs, and redundancy of virulence-related functions within an accessory chromosome.</title>
        <authorList>
            <person name="Bertazzoni S."/>
            <person name="Jones D.A.B."/>
            <person name="Phan H.T."/>
            <person name="Tan K.-C."/>
            <person name="Hane J.K."/>
        </authorList>
    </citation>
    <scope>NUCLEOTIDE SEQUENCE [LARGE SCALE GENOMIC DNA]</scope>
    <source>
        <strain evidence="11">SN15 / ATCC MYA-4574 / FGSC 10173)</strain>
    </source>
</reference>
<dbReference type="PROSITE" id="PS50850">
    <property type="entry name" value="MFS"/>
    <property type="match status" value="1"/>
</dbReference>
<dbReference type="Pfam" id="PF00083">
    <property type="entry name" value="Sugar_tr"/>
    <property type="match status" value="1"/>
</dbReference>
<dbReference type="PANTHER" id="PTHR48022">
    <property type="entry name" value="PLASTIDIC GLUCOSE TRANSPORTER 4"/>
    <property type="match status" value="1"/>
</dbReference>
<feature type="transmembrane region" description="Helical" evidence="8">
    <location>
        <begin position="54"/>
        <end position="74"/>
    </location>
</feature>
<proteinExistence type="inferred from homology"/>
<dbReference type="SUPFAM" id="SSF103473">
    <property type="entry name" value="MFS general substrate transporter"/>
    <property type="match status" value="1"/>
</dbReference>
<evidence type="ECO:0000259" key="9">
    <source>
        <dbReference type="PROSITE" id="PS50850"/>
    </source>
</evidence>
<organism evidence="10 11">
    <name type="scientific">Phaeosphaeria nodorum (strain SN15 / ATCC MYA-4574 / FGSC 10173)</name>
    <name type="common">Glume blotch fungus</name>
    <name type="synonym">Parastagonospora nodorum</name>
    <dbReference type="NCBI Taxonomy" id="321614"/>
    <lineage>
        <taxon>Eukaryota</taxon>
        <taxon>Fungi</taxon>
        <taxon>Dikarya</taxon>
        <taxon>Ascomycota</taxon>
        <taxon>Pezizomycotina</taxon>
        <taxon>Dothideomycetes</taxon>
        <taxon>Pleosporomycetidae</taxon>
        <taxon>Pleosporales</taxon>
        <taxon>Pleosporineae</taxon>
        <taxon>Phaeosphaeriaceae</taxon>
        <taxon>Parastagonospora</taxon>
    </lineage>
</organism>
<feature type="transmembrane region" description="Helical" evidence="8">
    <location>
        <begin position="281"/>
        <end position="307"/>
    </location>
</feature>